<evidence type="ECO:0000313" key="2">
    <source>
        <dbReference type="Proteomes" id="UP001187192"/>
    </source>
</evidence>
<reference evidence="1" key="1">
    <citation type="submission" date="2023-07" db="EMBL/GenBank/DDBJ databases">
        <title>draft genome sequence of fig (Ficus carica).</title>
        <authorList>
            <person name="Takahashi T."/>
            <person name="Nishimura K."/>
        </authorList>
    </citation>
    <scope>NUCLEOTIDE SEQUENCE</scope>
</reference>
<dbReference type="AlphaFoldDB" id="A0AA88DIT3"/>
<evidence type="ECO:0000313" key="1">
    <source>
        <dbReference type="EMBL" id="GMN47064.1"/>
    </source>
</evidence>
<accession>A0AA88DIT3</accession>
<sequence>MKKARVYLTLVRVCEEFWVDLVVWLVRA</sequence>
<organism evidence="1 2">
    <name type="scientific">Ficus carica</name>
    <name type="common">Common fig</name>
    <dbReference type="NCBI Taxonomy" id="3494"/>
    <lineage>
        <taxon>Eukaryota</taxon>
        <taxon>Viridiplantae</taxon>
        <taxon>Streptophyta</taxon>
        <taxon>Embryophyta</taxon>
        <taxon>Tracheophyta</taxon>
        <taxon>Spermatophyta</taxon>
        <taxon>Magnoliopsida</taxon>
        <taxon>eudicotyledons</taxon>
        <taxon>Gunneridae</taxon>
        <taxon>Pentapetalae</taxon>
        <taxon>rosids</taxon>
        <taxon>fabids</taxon>
        <taxon>Rosales</taxon>
        <taxon>Moraceae</taxon>
        <taxon>Ficeae</taxon>
        <taxon>Ficus</taxon>
    </lineage>
</organism>
<proteinExistence type="predicted"/>
<dbReference type="EMBL" id="BTGU01000024">
    <property type="protein sequence ID" value="GMN47064.1"/>
    <property type="molecule type" value="Genomic_DNA"/>
</dbReference>
<gene>
    <name evidence="1" type="ORF">TIFTF001_016241</name>
</gene>
<comment type="caution">
    <text evidence="1">The sequence shown here is derived from an EMBL/GenBank/DDBJ whole genome shotgun (WGS) entry which is preliminary data.</text>
</comment>
<name>A0AA88DIT3_FICCA</name>
<feature type="non-terminal residue" evidence="1">
    <location>
        <position position="28"/>
    </location>
</feature>
<protein>
    <submittedName>
        <fullName evidence="1">Uncharacterized protein</fullName>
    </submittedName>
</protein>
<keyword evidence="2" id="KW-1185">Reference proteome</keyword>
<dbReference type="Proteomes" id="UP001187192">
    <property type="component" value="Unassembled WGS sequence"/>
</dbReference>